<evidence type="ECO:0000313" key="2">
    <source>
        <dbReference type="EMBL" id="PKQ82995.1"/>
    </source>
</evidence>
<accession>A0A2N3J8U8</accession>
<gene>
    <name evidence="2" type="ORF">AOX56_00280</name>
</gene>
<sequence length="101" mass="11324">MVKAFFLLMYVFVALFVLAHVPYEGGLGRQMLQAPVVWVIAAGWVLVMFPNQIVRLLLAPLRAVLLVLVWCGTLLLALTKAVLVMLNRMNRDLAGEAHHDR</sequence>
<keyword evidence="1" id="KW-0472">Membrane</keyword>
<dbReference type="AlphaFoldDB" id="A0A2N3J8U8"/>
<organism evidence="2 3">
    <name type="scientific">Aeromonas sobria</name>
    <dbReference type="NCBI Taxonomy" id="646"/>
    <lineage>
        <taxon>Bacteria</taxon>
        <taxon>Pseudomonadati</taxon>
        <taxon>Pseudomonadota</taxon>
        <taxon>Gammaproteobacteria</taxon>
        <taxon>Aeromonadales</taxon>
        <taxon>Aeromonadaceae</taxon>
        <taxon>Aeromonas</taxon>
    </lineage>
</organism>
<name>A0A2N3J8U8_AERSO</name>
<reference evidence="2 3" key="1">
    <citation type="journal article" date="2017" name="Front. Microbiol.">
        <title>Strong Genomic and Phenotypic Heterogeneity in the Aeromonas sobria Species Complex.</title>
        <authorList>
            <person name="Gauthier J."/>
            <person name="Vincent A.T."/>
            <person name="Charette S.J."/>
            <person name="Derome N."/>
        </authorList>
    </citation>
    <scope>NUCLEOTIDE SEQUENCE [LARGE SCALE GENOMIC DNA]</scope>
    <source>
        <strain evidence="2 3">JF2635</strain>
    </source>
</reference>
<protein>
    <submittedName>
        <fullName evidence="2">Uncharacterized protein</fullName>
    </submittedName>
</protein>
<dbReference type="RefSeq" id="WP_101315188.1">
    <property type="nucleotide sequence ID" value="NZ_CAWNSS010000001.1"/>
</dbReference>
<dbReference type="EMBL" id="LJZX01000001">
    <property type="protein sequence ID" value="PKQ82995.1"/>
    <property type="molecule type" value="Genomic_DNA"/>
</dbReference>
<evidence type="ECO:0000313" key="3">
    <source>
        <dbReference type="Proteomes" id="UP000233526"/>
    </source>
</evidence>
<keyword evidence="1" id="KW-1133">Transmembrane helix</keyword>
<proteinExistence type="predicted"/>
<comment type="caution">
    <text evidence="2">The sequence shown here is derived from an EMBL/GenBank/DDBJ whole genome shotgun (WGS) entry which is preliminary data.</text>
</comment>
<feature type="transmembrane region" description="Helical" evidence="1">
    <location>
        <begin position="65"/>
        <end position="86"/>
    </location>
</feature>
<evidence type="ECO:0000256" key="1">
    <source>
        <dbReference type="SAM" id="Phobius"/>
    </source>
</evidence>
<keyword evidence="1" id="KW-0812">Transmembrane</keyword>
<feature type="transmembrane region" description="Helical" evidence="1">
    <location>
        <begin position="35"/>
        <end position="58"/>
    </location>
</feature>
<dbReference type="Proteomes" id="UP000233526">
    <property type="component" value="Unassembled WGS sequence"/>
</dbReference>